<sequence>MIKEPATWFTRERLVKVMKLVSFHFVMDLLKTEPDIDPLGIETSHSADVEEKKPLSEVVNLLNLHFTRIKEEYVDHNYDLTSEMKLDDTLVPFNFARMKCKAEEELDTVEEELKLKVAAQKDERSCIRIQPLLIFRKINSVADCQFLQDDINSITNCIEDNQTSNISPECAIKACAEHVTKEHSHTISISSQKPPCESTIDCQNYEELLRREDKMKTECRSKSGSISANNNVSGKIVAHCQSLGYHTDTDEKKFRCDVCEECFLESESLDNHMRVHTGEKNFKCDICGKYFSHSGYLTTHKRQHTGERPFKCSECGKTFSQSGHLKGHVRRHTGEKPFRCDSYGKCFSHAGNLKAHKRKHTGKKPFKCRECDRSFSRLGHLETHARQHSGEKPFKCDICGKCFSQPSCLQRHHLKHTGEKPFQCDICGKCFLQANSERAKVLHEASIILIDEASIILIDEASMIPAVTVDCVDHLLRDMKCNDQSLALLYASLLFKCEKAHVKFVVEHINRWRSVRYVCYHNLFRTVFCAGKFVRRVFVIIGSTTQIKCSVSMLTVEVNVNKYVSNRLNPLPISRQYVFPNSSHSCHYRRYRTYRYVLFRMNAVLARQLLWLIAVANVSLRKVATVSVYIAVYECAHTDAKVSPDV</sequence>
<name>A0ABQ8TG36_PERAM</name>
<dbReference type="PROSITE" id="PS50157">
    <property type="entry name" value="ZINC_FINGER_C2H2_2"/>
    <property type="match status" value="6"/>
</dbReference>
<organism evidence="7 8">
    <name type="scientific">Periplaneta americana</name>
    <name type="common">American cockroach</name>
    <name type="synonym">Blatta americana</name>
    <dbReference type="NCBI Taxonomy" id="6978"/>
    <lineage>
        <taxon>Eukaryota</taxon>
        <taxon>Metazoa</taxon>
        <taxon>Ecdysozoa</taxon>
        <taxon>Arthropoda</taxon>
        <taxon>Hexapoda</taxon>
        <taxon>Insecta</taxon>
        <taxon>Pterygota</taxon>
        <taxon>Neoptera</taxon>
        <taxon>Polyneoptera</taxon>
        <taxon>Dictyoptera</taxon>
        <taxon>Blattodea</taxon>
        <taxon>Blattoidea</taxon>
        <taxon>Blattidae</taxon>
        <taxon>Blattinae</taxon>
        <taxon>Periplaneta</taxon>
    </lineage>
</organism>
<dbReference type="SMART" id="SM00355">
    <property type="entry name" value="ZnF_C2H2"/>
    <property type="match status" value="6"/>
</dbReference>
<evidence type="ECO:0000256" key="2">
    <source>
        <dbReference type="ARBA" id="ARBA00022737"/>
    </source>
</evidence>
<evidence type="ECO:0000256" key="1">
    <source>
        <dbReference type="ARBA" id="ARBA00022723"/>
    </source>
</evidence>
<keyword evidence="3 5" id="KW-0863">Zinc-finger</keyword>
<dbReference type="EMBL" id="JAJSOF020000011">
    <property type="protein sequence ID" value="KAJ4445086.1"/>
    <property type="molecule type" value="Genomic_DNA"/>
</dbReference>
<evidence type="ECO:0000313" key="8">
    <source>
        <dbReference type="Proteomes" id="UP001148838"/>
    </source>
</evidence>
<dbReference type="PANTHER" id="PTHR23226">
    <property type="entry name" value="ZINC FINGER AND SCAN DOMAIN-CONTAINING"/>
    <property type="match status" value="1"/>
</dbReference>
<evidence type="ECO:0000259" key="6">
    <source>
        <dbReference type="PROSITE" id="PS50157"/>
    </source>
</evidence>
<evidence type="ECO:0000313" key="7">
    <source>
        <dbReference type="EMBL" id="KAJ4445086.1"/>
    </source>
</evidence>
<dbReference type="PANTHER" id="PTHR23226:SF371">
    <property type="entry name" value="ZINC FINGER PROTEIN 112-LIKE PROTEIN"/>
    <property type="match status" value="1"/>
</dbReference>
<accession>A0ABQ8TG36</accession>
<feature type="domain" description="C2H2-type" evidence="6">
    <location>
        <begin position="254"/>
        <end position="281"/>
    </location>
</feature>
<reference evidence="7 8" key="1">
    <citation type="journal article" date="2022" name="Allergy">
        <title>Genome assembly and annotation of Periplaneta americana reveal a comprehensive cockroach allergen profile.</title>
        <authorList>
            <person name="Wang L."/>
            <person name="Xiong Q."/>
            <person name="Saelim N."/>
            <person name="Wang L."/>
            <person name="Nong W."/>
            <person name="Wan A.T."/>
            <person name="Shi M."/>
            <person name="Liu X."/>
            <person name="Cao Q."/>
            <person name="Hui J.H.L."/>
            <person name="Sookrung N."/>
            <person name="Leung T.F."/>
            <person name="Tungtrongchitr A."/>
            <person name="Tsui S.K.W."/>
        </authorList>
    </citation>
    <scope>NUCLEOTIDE SEQUENCE [LARGE SCALE GENOMIC DNA]</scope>
    <source>
        <strain evidence="7">PWHHKU_190912</strain>
    </source>
</reference>
<dbReference type="Proteomes" id="UP001148838">
    <property type="component" value="Unassembled WGS sequence"/>
</dbReference>
<feature type="domain" description="C2H2-type" evidence="6">
    <location>
        <begin position="282"/>
        <end position="309"/>
    </location>
</feature>
<protein>
    <recommendedName>
        <fullName evidence="6">C2H2-type domain-containing protein</fullName>
    </recommendedName>
</protein>
<keyword evidence="8" id="KW-1185">Reference proteome</keyword>
<feature type="domain" description="C2H2-type" evidence="6">
    <location>
        <begin position="338"/>
        <end position="365"/>
    </location>
</feature>
<evidence type="ECO:0000256" key="4">
    <source>
        <dbReference type="ARBA" id="ARBA00022833"/>
    </source>
</evidence>
<gene>
    <name evidence="7" type="ORF">ANN_06885</name>
</gene>
<dbReference type="Pfam" id="PF00096">
    <property type="entry name" value="zf-C2H2"/>
    <property type="match status" value="4"/>
</dbReference>
<feature type="domain" description="C2H2-type" evidence="6">
    <location>
        <begin position="310"/>
        <end position="337"/>
    </location>
</feature>
<evidence type="ECO:0000256" key="3">
    <source>
        <dbReference type="ARBA" id="ARBA00022771"/>
    </source>
</evidence>
<keyword evidence="1" id="KW-0479">Metal-binding</keyword>
<evidence type="ECO:0000256" key="5">
    <source>
        <dbReference type="PROSITE-ProRule" id="PRU00042"/>
    </source>
</evidence>
<feature type="domain" description="C2H2-type" evidence="6">
    <location>
        <begin position="366"/>
        <end position="393"/>
    </location>
</feature>
<comment type="caution">
    <text evidence="7">The sequence shown here is derived from an EMBL/GenBank/DDBJ whole genome shotgun (WGS) entry which is preliminary data.</text>
</comment>
<keyword evidence="4" id="KW-0862">Zinc</keyword>
<dbReference type="PROSITE" id="PS00028">
    <property type="entry name" value="ZINC_FINGER_C2H2_1"/>
    <property type="match status" value="5"/>
</dbReference>
<feature type="domain" description="C2H2-type" evidence="6">
    <location>
        <begin position="394"/>
        <end position="421"/>
    </location>
</feature>
<dbReference type="InterPro" id="IPR036236">
    <property type="entry name" value="Znf_C2H2_sf"/>
</dbReference>
<dbReference type="SUPFAM" id="SSF57667">
    <property type="entry name" value="beta-beta-alpha zinc fingers"/>
    <property type="match status" value="3"/>
</dbReference>
<proteinExistence type="predicted"/>
<keyword evidence="2" id="KW-0677">Repeat</keyword>
<dbReference type="InterPro" id="IPR013087">
    <property type="entry name" value="Znf_C2H2_type"/>
</dbReference>
<dbReference type="Gene3D" id="3.30.160.60">
    <property type="entry name" value="Classic Zinc Finger"/>
    <property type="match status" value="7"/>
</dbReference>